<dbReference type="EMBL" id="FQUK01000043">
    <property type="protein sequence ID" value="SHF22647.1"/>
    <property type="molecule type" value="Genomic_DNA"/>
</dbReference>
<keyword evidence="2" id="KW-0732">Signal</keyword>
<feature type="signal peptide" evidence="2">
    <location>
        <begin position="1"/>
        <end position="20"/>
    </location>
</feature>
<accession>A0A1M4ZXS2</accession>
<feature type="compositionally biased region" description="Polar residues" evidence="1">
    <location>
        <begin position="166"/>
        <end position="182"/>
    </location>
</feature>
<reference evidence="4" key="1">
    <citation type="submission" date="2016-11" db="EMBL/GenBank/DDBJ databases">
        <authorList>
            <person name="Varghese N."/>
            <person name="Submissions S."/>
        </authorList>
    </citation>
    <scope>NUCLEOTIDE SEQUENCE [LARGE SCALE GENOMIC DNA]</scope>
    <source>
        <strain evidence="4">DSM 14834</strain>
    </source>
</reference>
<sequence length="277" mass="29033">MRIPLITVIATGLAIGAAHAKPAPQDAAGNAGAQTQAITIKQPSEATIRARNEKIKNSARMAGNGKDAPSAGMPLPTRDKDSYLPLPTRDKDRLLPSAALPTGNLPKPPGLDPEDQPPHHPKDPLPPTPRPLPRAVDVPTSPHIPKDPGMGDGTPAPGGNSDDPTRNTTRQAEGGTPTSAPTHTVPVAPANRITIKSKSPRYYAPQPPVSIEERTANSGRDQYGVEPAKMAPGMGKPNAGALGATPYQPKCPPGQLWVWVNGDPRGDKRGHCEIPKD</sequence>
<evidence type="ECO:0000256" key="2">
    <source>
        <dbReference type="SAM" id="SignalP"/>
    </source>
</evidence>
<gene>
    <name evidence="3" type="ORF">SAMN02745204_02060</name>
</gene>
<feature type="compositionally biased region" description="Basic and acidic residues" evidence="1">
    <location>
        <begin position="77"/>
        <end position="94"/>
    </location>
</feature>
<evidence type="ECO:0000256" key="1">
    <source>
        <dbReference type="SAM" id="MobiDB-lite"/>
    </source>
</evidence>
<protein>
    <submittedName>
        <fullName evidence="3">Uncharacterized protein</fullName>
    </submittedName>
</protein>
<keyword evidence="4" id="KW-1185">Reference proteome</keyword>
<evidence type="ECO:0000313" key="3">
    <source>
        <dbReference type="EMBL" id="SHF22647.1"/>
    </source>
</evidence>
<dbReference type="AlphaFoldDB" id="A0A1M4ZXS2"/>
<name>A0A1M4ZXS2_9GAMM</name>
<evidence type="ECO:0000313" key="4">
    <source>
        <dbReference type="Proteomes" id="UP000242857"/>
    </source>
</evidence>
<proteinExistence type="predicted"/>
<feature type="compositionally biased region" description="Polar residues" evidence="1">
    <location>
        <begin position="32"/>
        <end position="45"/>
    </location>
</feature>
<feature type="region of interest" description="Disordered" evidence="1">
    <location>
        <begin position="20"/>
        <end position="247"/>
    </location>
</feature>
<dbReference type="STRING" id="213588.SAMN02745204_02060"/>
<feature type="chain" id="PRO_5012567385" evidence="2">
    <location>
        <begin position="21"/>
        <end position="277"/>
    </location>
</feature>
<organism evidence="3 4">
    <name type="scientific">Thermomonas hydrothermalis</name>
    <dbReference type="NCBI Taxonomy" id="213588"/>
    <lineage>
        <taxon>Bacteria</taxon>
        <taxon>Pseudomonadati</taxon>
        <taxon>Pseudomonadota</taxon>
        <taxon>Gammaproteobacteria</taxon>
        <taxon>Lysobacterales</taxon>
        <taxon>Lysobacteraceae</taxon>
        <taxon>Thermomonas</taxon>
    </lineage>
</organism>
<dbReference type="Proteomes" id="UP000242857">
    <property type="component" value="Unassembled WGS sequence"/>
</dbReference>